<accession>A0A1V9YKD6</accession>
<name>A0A1V9YKD6_ACHHY</name>
<dbReference type="Proteomes" id="UP000243579">
    <property type="component" value="Unassembled WGS sequence"/>
</dbReference>
<proteinExistence type="predicted"/>
<sequence length="193" mass="22170">MGFAHPSLVSKLKYSGLSLFIDGTFRVCPKPFVQCVIVMMYNPAYDSYLPVISVLMDAKDNWAYWEMLHQVKIQCIYGEQIQRAMEPGVMDDFTVIPPEEIPEKGIAYVKSLPVITEDHGRQRSKFWGYFKDTWLKQSTYRLGMSTSPSTQPFEKYNRDFGDKFPAAHPGLLSFTQVTKEDANNCISRLNDIM</sequence>
<reference evidence="1 2" key="1">
    <citation type="journal article" date="2014" name="Genome Biol. Evol.">
        <title>The secreted proteins of Achlya hypogyna and Thraustotheca clavata identify the ancestral oomycete secretome and reveal gene acquisitions by horizontal gene transfer.</title>
        <authorList>
            <person name="Misner I."/>
            <person name="Blouin N."/>
            <person name="Leonard G."/>
            <person name="Richards T.A."/>
            <person name="Lane C.E."/>
        </authorList>
    </citation>
    <scope>NUCLEOTIDE SEQUENCE [LARGE SCALE GENOMIC DNA]</scope>
    <source>
        <strain evidence="1 2">ATCC 48635</strain>
    </source>
</reference>
<organism evidence="1 2">
    <name type="scientific">Achlya hypogyna</name>
    <name type="common">Oomycete</name>
    <name type="synonym">Protoachlya hypogyna</name>
    <dbReference type="NCBI Taxonomy" id="1202772"/>
    <lineage>
        <taxon>Eukaryota</taxon>
        <taxon>Sar</taxon>
        <taxon>Stramenopiles</taxon>
        <taxon>Oomycota</taxon>
        <taxon>Saprolegniomycetes</taxon>
        <taxon>Saprolegniales</taxon>
        <taxon>Achlyaceae</taxon>
        <taxon>Achlya</taxon>
    </lineage>
</organism>
<dbReference type="EMBL" id="JNBR01001527">
    <property type="protein sequence ID" value="OQR86158.1"/>
    <property type="molecule type" value="Genomic_DNA"/>
</dbReference>
<keyword evidence="2" id="KW-1185">Reference proteome</keyword>
<evidence type="ECO:0000313" key="1">
    <source>
        <dbReference type="EMBL" id="OQR86158.1"/>
    </source>
</evidence>
<evidence type="ECO:0000313" key="2">
    <source>
        <dbReference type="Proteomes" id="UP000243579"/>
    </source>
</evidence>
<comment type="caution">
    <text evidence="1">The sequence shown here is derived from an EMBL/GenBank/DDBJ whole genome shotgun (WGS) entry which is preliminary data.</text>
</comment>
<protein>
    <submittedName>
        <fullName evidence="1">Putative cleavage induced protein</fullName>
    </submittedName>
</protein>
<gene>
    <name evidence="1" type="ORF">ACHHYP_10907</name>
</gene>
<dbReference type="AlphaFoldDB" id="A0A1V9YKD6"/>
<dbReference type="OrthoDB" id="119397at2759"/>